<evidence type="ECO:0000313" key="2">
    <source>
        <dbReference type="Proteomes" id="UP000276215"/>
    </source>
</evidence>
<dbReference type="AlphaFoldDB" id="A0A3N4IUC6"/>
<evidence type="ECO:0000313" key="1">
    <source>
        <dbReference type="EMBL" id="RPA89375.1"/>
    </source>
</evidence>
<protein>
    <submittedName>
        <fullName evidence="1">Uncharacterized protein</fullName>
    </submittedName>
</protein>
<sequence length="56" mass="6666">MLYDPKLPVLLWFINHRYPWLWISSATDFVLFHLSRNTSARLPLPSLLTTYNVFLS</sequence>
<organism evidence="1 2">
    <name type="scientific">Choiromyces venosus 120613-1</name>
    <dbReference type="NCBI Taxonomy" id="1336337"/>
    <lineage>
        <taxon>Eukaryota</taxon>
        <taxon>Fungi</taxon>
        <taxon>Dikarya</taxon>
        <taxon>Ascomycota</taxon>
        <taxon>Pezizomycotina</taxon>
        <taxon>Pezizomycetes</taxon>
        <taxon>Pezizales</taxon>
        <taxon>Tuberaceae</taxon>
        <taxon>Choiromyces</taxon>
    </lineage>
</organism>
<proteinExistence type="predicted"/>
<keyword evidence="2" id="KW-1185">Reference proteome</keyword>
<accession>A0A3N4IUC6</accession>
<name>A0A3N4IUC6_9PEZI</name>
<gene>
    <name evidence="1" type="ORF">L873DRAFT_1822931</name>
</gene>
<reference evidence="1 2" key="1">
    <citation type="journal article" date="2018" name="Nat. Ecol. Evol.">
        <title>Pezizomycetes genomes reveal the molecular basis of ectomycorrhizal truffle lifestyle.</title>
        <authorList>
            <person name="Murat C."/>
            <person name="Payen T."/>
            <person name="Noel B."/>
            <person name="Kuo A."/>
            <person name="Morin E."/>
            <person name="Chen J."/>
            <person name="Kohler A."/>
            <person name="Krizsan K."/>
            <person name="Balestrini R."/>
            <person name="Da Silva C."/>
            <person name="Montanini B."/>
            <person name="Hainaut M."/>
            <person name="Levati E."/>
            <person name="Barry K.W."/>
            <person name="Belfiori B."/>
            <person name="Cichocki N."/>
            <person name="Clum A."/>
            <person name="Dockter R.B."/>
            <person name="Fauchery L."/>
            <person name="Guy J."/>
            <person name="Iotti M."/>
            <person name="Le Tacon F."/>
            <person name="Lindquist E.A."/>
            <person name="Lipzen A."/>
            <person name="Malagnac F."/>
            <person name="Mello A."/>
            <person name="Molinier V."/>
            <person name="Miyauchi S."/>
            <person name="Poulain J."/>
            <person name="Riccioni C."/>
            <person name="Rubini A."/>
            <person name="Sitrit Y."/>
            <person name="Splivallo R."/>
            <person name="Traeger S."/>
            <person name="Wang M."/>
            <person name="Zifcakova L."/>
            <person name="Wipf D."/>
            <person name="Zambonelli A."/>
            <person name="Paolocci F."/>
            <person name="Nowrousian M."/>
            <person name="Ottonello S."/>
            <person name="Baldrian P."/>
            <person name="Spatafora J.W."/>
            <person name="Henrissat B."/>
            <person name="Nagy L.G."/>
            <person name="Aury J.M."/>
            <person name="Wincker P."/>
            <person name="Grigoriev I.V."/>
            <person name="Bonfante P."/>
            <person name="Martin F.M."/>
        </authorList>
    </citation>
    <scope>NUCLEOTIDE SEQUENCE [LARGE SCALE GENOMIC DNA]</scope>
    <source>
        <strain evidence="1 2">120613-1</strain>
    </source>
</reference>
<dbReference type="Proteomes" id="UP000276215">
    <property type="component" value="Unassembled WGS sequence"/>
</dbReference>
<dbReference type="EMBL" id="ML120585">
    <property type="protein sequence ID" value="RPA89375.1"/>
    <property type="molecule type" value="Genomic_DNA"/>
</dbReference>